<name>A0A0C2X712_AMAMK</name>
<evidence type="ECO:0000313" key="5">
    <source>
        <dbReference type="EMBL" id="KIL65071.1"/>
    </source>
</evidence>
<dbReference type="OrthoDB" id="2882874at2759"/>
<evidence type="ECO:0000256" key="3">
    <source>
        <dbReference type="ARBA" id="ARBA00022525"/>
    </source>
</evidence>
<proteinExistence type="predicted"/>
<sequence>MSEPDEIRLWCWVLGDAHTRVFPVDIKRSAPIHFLKRAIHEQKPSFKVISVDSIDLYKFQLPLEDFNEDYAQSINLEGGQEKLNSFNDVSFYWKKEPGKVLSVILPRPAGTTITPPSFQNSNLSLNSPPSWLVDIHGELWGQRDFFGKIFRTATLTKDDFNELQALLDEQNPERISDTYVAEDVLATKSAFLRVKSTPLSIDFGNGLAPRLVFDASSDAVANDDTIADDAMDTDPDHCSSDLVDPHMAHLSNEAKAIFPYTIRYVDLTVLKLKEYRVPQANRADEEAPSLQVSRASVSTTIGI</sequence>
<dbReference type="EMBL" id="KN818244">
    <property type="protein sequence ID" value="KIL65071.1"/>
    <property type="molecule type" value="Genomic_DNA"/>
</dbReference>
<keyword evidence="3" id="KW-0964">Secreted</keyword>
<dbReference type="Pfam" id="PF20147">
    <property type="entry name" value="Crinkler"/>
    <property type="match status" value="1"/>
</dbReference>
<comment type="subcellular location">
    <subcellularLocation>
        <location evidence="1">Host cell</location>
    </subcellularLocation>
    <subcellularLocation>
        <location evidence="2">Secreted</location>
    </subcellularLocation>
</comment>
<gene>
    <name evidence="5" type="ORF">M378DRAFT_10964</name>
</gene>
<dbReference type="GO" id="GO:0043657">
    <property type="term" value="C:host cell"/>
    <property type="evidence" value="ECO:0007669"/>
    <property type="project" value="UniProtKB-SubCell"/>
</dbReference>
<evidence type="ECO:0000313" key="6">
    <source>
        <dbReference type="Proteomes" id="UP000054549"/>
    </source>
</evidence>
<dbReference type="Proteomes" id="UP000054549">
    <property type="component" value="Unassembled WGS sequence"/>
</dbReference>
<evidence type="ECO:0000256" key="2">
    <source>
        <dbReference type="ARBA" id="ARBA00004613"/>
    </source>
</evidence>
<evidence type="ECO:0000256" key="1">
    <source>
        <dbReference type="ARBA" id="ARBA00004340"/>
    </source>
</evidence>
<dbReference type="HOGENOM" id="CLU_918173_0_0_1"/>
<protein>
    <recommendedName>
        <fullName evidence="4">Crinkler effector protein N-terminal domain-containing protein</fullName>
    </recommendedName>
</protein>
<dbReference type="InterPro" id="IPR045379">
    <property type="entry name" value="Crinkler_N"/>
</dbReference>
<dbReference type="AlphaFoldDB" id="A0A0C2X712"/>
<dbReference type="InParanoid" id="A0A0C2X712"/>
<feature type="domain" description="Crinkler effector protein N-terminal" evidence="4">
    <location>
        <begin position="7"/>
        <end position="104"/>
    </location>
</feature>
<accession>A0A0C2X712</accession>
<evidence type="ECO:0000259" key="4">
    <source>
        <dbReference type="Pfam" id="PF20147"/>
    </source>
</evidence>
<dbReference type="GO" id="GO:0005576">
    <property type="term" value="C:extracellular region"/>
    <property type="evidence" value="ECO:0007669"/>
    <property type="project" value="UniProtKB-SubCell"/>
</dbReference>
<reference evidence="5 6" key="1">
    <citation type="submission" date="2014-04" db="EMBL/GenBank/DDBJ databases">
        <title>Evolutionary Origins and Diversification of the Mycorrhizal Mutualists.</title>
        <authorList>
            <consortium name="DOE Joint Genome Institute"/>
            <consortium name="Mycorrhizal Genomics Consortium"/>
            <person name="Kohler A."/>
            <person name="Kuo A."/>
            <person name="Nagy L.G."/>
            <person name="Floudas D."/>
            <person name="Copeland A."/>
            <person name="Barry K.W."/>
            <person name="Cichocki N."/>
            <person name="Veneault-Fourrey C."/>
            <person name="LaButti K."/>
            <person name="Lindquist E.A."/>
            <person name="Lipzen A."/>
            <person name="Lundell T."/>
            <person name="Morin E."/>
            <person name="Murat C."/>
            <person name="Riley R."/>
            <person name="Ohm R."/>
            <person name="Sun H."/>
            <person name="Tunlid A."/>
            <person name="Henrissat B."/>
            <person name="Grigoriev I.V."/>
            <person name="Hibbett D.S."/>
            <person name="Martin F."/>
        </authorList>
    </citation>
    <scope>NUCLEOTIDE SEQUENCE [LARGE SCALE GENOMIC DNA]</scope>
    <source>
        <strain evidence="5 6">Koide BX008</strain>
    </source>
</reference>
<organism evidence="5 6">
    <name type="scientific">Amanita muscaria (strain Koide BX008)</name>
    <dbReference type="NCBI Taxonomy" id="946122"/>
    <lineage>
        <taxon>Eukaryota</taxon>
        <taxon>Fungi</taxon>
        <taxon>Dikarya</taxon>
        <taxon>Basidiomycota</taxon>
        <taxon>Agaricomycotina</taxon>
        <taxon>Agaricomycetes</taxon>
        <taxon>Agaricomycetidae</taxon>
        <taxon>Agaricales</taxon>
        <taxon>Pluteineae</taxon>
        <taxon>Amanitaceae</taxon>
        <taxon>Amanita</taxon>
    </lineage>
</organism>
<keyword evidence="6" id="KW-1185">Reference proteome</keyword>